<dbReference type="GO" id="GO:0004408">
    <property type="term" value="F:holocytochrome-c synthase activity"/>
    <property type="evidence" value="ECO:0007669"/>
    <property type="project" value="UniProtKB-EC"/>
</dbReference>
<feature type="region of interest" description="Disordered" evidence="12">
    <location>
        <begin position="1"/>
        <end position="67"/>
    </location>
</feature>
<evidence type="ECO:0000256" key="12">
    <source>
        <dbReference type="SAM" id="MobiDB-lite"/>
    </source>
</evidence>
<evidence type="ECO:0000256" key="8">
    <source>
        <dbReference type="ARBA" id="ARBA00023136"/>
    </source>
</evidence>
<evidence type="ECO:0000256" key="2">
    <source>
        <dbReference type="ARBA" id="ARBA00007255"/>
    </source>
</evidence>
<evidence type="ECO:0000313" key="13">
    <source>
        <dbReference type="EMBL" id="CAD2178301.1"/>
    </source>
</evidence>
<dbReference type="GO" id="GO:0005743">
    <property type="term" value="C:mitochondrial inner membrane"/>
    <property type="evidence" value="ECO:0007669"/>
    <property type="project" value="UniProtKB-SubCell"/>
</dbReference>
<evidence type="ECO:0000256" key="10">
    <source>
        <dbReference type="ARBA" id="ARBA00023944"/>
    </source>
</evidence>
<dbReference type="PANTHER" id="PTHR12743:SF0">
    <property type="entry name" value="HOLOCYTOCHROME C-TYPE SYNTHASE"/>
    <property type="match status" value="1"/>
</dbReference>
<keyword evidence="6 11" id="KW-0408">Iron</keyword>
<evidence type="ECO:0000256" key="1">
    <source>
        <dbReference type="ARBA" id="ARBA00004273"/>
    </source>
</evidence>
<dbReference type="AlphaFoldDB" id="A0A6V7VVR6"/>
<dbReference type="Proteomes" id="UP000580250">
    <property type="component" value="Unassembled WGS sequence"/>
</dbReference>
<accession>A0A6V7VVR6</accession>
<keyword evidence="4 11" id="KW-0479">Metal-binding</keyword>
<reference evidence="13 14" key="1">
    <citation type="submission" date="2020-08" db="EMBL/GenBank/DDBJ databases">
        <authorList>
            <person name="Koutsovoulos G."/>
            <person name="Danchin GJ E."/>
        </authorList>
    </citation>
    <scope>NUCLEOTIDE SEQUENCE [LARGE SCALE GENOMIC DNA]</scope>
</reference>
<evidence type="ECO:0000256" key="7">
    <source>
        <dbReference type="ARBA" id="ARBA00023128"/>
    </source>
</evidence>
<evidence type="ECO:0000256" key="11">
    <source>
        <dbReference type="RuleBase" id="RU363130"/>
    </source>
</evidence>
<name>A0A6V7VVR6_MELEN</name>
<evidence type="ECO:0000256" key="4">
    <source>
        <dbReference type="ARBA" id="ARBA00022723"/>
    </source>
</evidence>
<keyword evidence="3 11" id="KW-0349">Heme</keyword>
<dbReference type="GO" id="GO:0046872">
    <property type="term" value="F:metal ion binding"/>
    <property type="evidence" value="ECO:0007669"/>
    <property type="project" value="UniProtKB-KW"/>
</dbReference>
<dbReference type="InterPro" id="IPR000511">
    <property type="entry name" value="Holocyt_c/c1_synthase"/>
</dbReference>
<dbReference type="Pfam" id="PF01265">
    <property type="entry name" value="Cyto_heme_lyase"/>
    <property type="match status" value="1"/>
</dbReference>
<dbReference type="OrthoDB" id="4243at2759"/>
<keyword evidence="9 11" id="KW-0456">Lyase</keyword>
<keyword evidence="8 11" id="KW-0472">Membrane</keyword>
<evidence type="ECO:0000256" key="6">
    <source>
        <dbReference type="ARBA" id="ARBA00023004"/>
    </source>
</evidence>
<dbReference type="EC" id="4.4.1.17" evidence="11"/>
<proteinExistence type="inferred from homology"/>
<comment type="catalytic activity">
    <reaction evidence="10">
        <text>holo-[cytochrome c] = apo-[cytochrome c] + heme b</text>
        <dbReference type="Rhea" id="RHEA:22648"/>
        <dbReference type="Rhea" id="RHEA-COMP:10725"/>
        <dbReference type="Rhea" id="RHEA-COMP:10726"/>
        <dbReference type="ChEBI" id="CHEBI:29950"/>
        <dbReference type="ChEBI" id="CHEBI:60344"/>
        <dbReference type="ChEBI" id="CHEBI:83739"/>
        <dbReference type="EC" id="4.4.1.17"/>
    </reaction>
    <physiologicalReaction direction="right-to-left" evidence="10">
        <dbReference type="Rhea" id="RHEA:22650"/>
    </physiologicalReaction>
</comment>
<gene>
    <name evidence="13" type="ORF">MENT_LOCUS30233</name>
</gene>
<sequence>MSNHSEKSSSSSSSCPHANNGGGCPVASKIDEIDPLNAMPRPNQQPAPDQPFSLSTDREKSTIPKASECTNEKIITWEYPSPQMFWNAMVKKGFSCNKF</sequence>
<evidence type="ECO:0000256" key="9">
    <source>
        <dbReference type="ARBA" id="ARBA00023239"/>
    </source>
</evidence>
<dbReference type="EMBL" id="CAJEWN010000316">
    <property type="protein sequence ID" value="CAD2178301.1"/>
    <property type="molecule type" value="Genomic_DNA"/>
</dbReference>
<evidence type="ECO:0000256" key="5">
    <source>
        <dbReference type="ARBA" id="ARBA00022792"/>
    </source>
</evidence>
<comment type="caution">
    <text evidence="13">The sequence shown here is derived from an EMBL/GenBank/DDBJ whole genome shotgun (WGS) entry which is preliminary data.</text>
</comment>
<protein>
    <recommendedName>
        <fullName evidence="11">Holocytochrome c-type synthase</fullName>
        <ecNumber evidence="11">4.4.1.17</ecNumber>
    </recommendedName>
</protein>
<organism evidence="13 14">
    <name type="scientific">Meloidogyne enterolobii</name>
    <name type="common">Root-knot nematode worm</name>
    <name type="synonym">Meloidogyne mayaguensis</name>
    <dbReference type="NCBI Taxonomy" id="390850"/>
    <lineage>
        <taxon>Eukaryota</taxon>
        <taxon>Metazoa</taxon>
        <taxon>Ecdysozoa</taxon>
        <taxon>Nematoda</taxon>
        <taxon>Chromadorea</taxon>
        <taxon>Rhabditida</taxon>
        <taxon>Tylenchina</taxon>
        <taxon>Tylenchomorpha</taxon>
        <taxon>Tylenchoidea</taxon>
        <taxon>Meloidogynidae</taxon>
        <taxon>Meloidogyninae</taxon>
        <taxon>Meloidogyne</taxon>
    </lineage>
</organism>
<dbReference type="PANTHER" id="PTHR12743">
    <property type="entry name" value="CYTOCHROME C1 HEME LYASE"/>
    <property type="match status" value="1"/>
</dbReference>
<comment type="similarity">
    <text evidence="2 11">Belongs to the cytochrome c-type heme lyase family.</text>
</comment>
<keyword evidence="7 11" id="KW-0496">Mitochondrion</keyword>
<comment type="subcellular location">
    <subcellularLocation>
        <location evidence="1 11">Mitochondrion inner membrane</location>
    </subcellularLocation>
</comment>
<evidence type="ECO:0000313" key="14">
    <source>
        <dbReference type="Proteomes" id="UP000580250"/>
    </source>
</evidence>
<keyword evidence="5 11" id="KW-0999">Mitochondrion inner membrane</keyword>
<comment type="function">
    <text evidence="11">Lyase that catalyzes the covalent linking of the heme group to the cytochrome C apoprotein to produce the mature functional cytochrome.</text>
</comment>
<evidence type="ECO:0000256" key="3">
    <source>
        <dbReference type="ARBA" id="ARBA00022617"/>
    </source>
</evidence>